<dbReference type="RefSeq" id="WP_264851762.1">
    <property type="nucleotide sequence ID" value="NZ_BRXR01000001.1"/>
</dbReference>
<accession>A0ABQ5NB89</accession>
<comment type="caution">
    <text evidence="7">The sequence shown here is derived from an EMBL/GenBank/DDBJ whole genome shotgun (WGS) entry which is preliminary data.</text>
</comment>
<keyword evidence="3" id="KW-0805">Transcription regulation</keyword>
<proteinExistence type="predicted"/>
<dbReference type="Proteomes" id="UP001208567">
    <property type="component" value="Unassembled WGS sequence"/>
</dbReference>
<reference evidence="7 8" key="1">
    <citation type="journal article" date="2024" name="Int. J. Syst. Evol. Microbiol.">
        <title>Clostridium omnivorum sp. nov., isolated from anoxic soil under the treatment of reductive soil disinfestation.</title>
        <authorList>
            <person name="Ueki A."/>
            <person name="Tonouchi A."/>
            <person name="Kaku N."/>
            <person name="Honma S."/>
            <person name="Ueki K."/>
        </authorList>
    </citation>
    <scope>NUCLEOTIDE SEQUENCE [LARGE SCALE GENOMIC DNA]</scope>
    <source>
        <strain evidence="7 8">E14</strain>
    </source>
</reference>
<evidence type="ECO:0000256" key="1">
    <source>
        <dbReference type="ARBA" id="ARBA00022679"/>
    </source>
</evidence>
<dbReference type="InterPro" id="IPR036388">
    <property type="entry name" value="WH-like_DNA-bd_sf"/>
</dbReference>
<dbReference type="EMBL" id="BRXR01000001">
    <property type="protein sequence ID" value="GLC32456.1"/>
    <property type="molecule type" value="Genomic_DNA"/>
</dbReference>
<dbReference type="InterPro" id="IPR011608">
    <property type="entry name" value="PRD"/>
</dbReference>
<evidence type="ECO:0000259" key="5">
    <source>
        <dbReference type="PROSITE" id="PS51094"/>
    </source>
</evidence>
<dbReference type="SUPFAM" id="SSF63520">
    <property type="entry name" value="PTS-regulatory domain, PRD"/>
    <property type="match status" value="1"/>
</dbReference>
<dbReference type="PANTHER" id="PTHR30185:SF18">
    <property type="entry name" value="TRANSCRIPTIONAL REGULATOR MTLR"/>
    <property type="match status" value="1"/>
</dbReference>
<protein>
    <submittedName>
        <fullName evidence="7">Bifunctional protein</fullName>
    </submittedName>
</protein>
<evidence type="ECO:0000256" key="3">
    <source>
        <dbReference type="ARBA" id="ARBA00023015"/>
    </source>
</evidence>
<dbReference type="InterPro" id="IPR036634">
    <property type="entry name" value="PRD_sf"/>
</dbReference>
<organism evidence="7 8">
    <name type="scientific">Clostridium omnivorum</name>
    <dbReference type="NCBI Taxonomy" id="1604902"/>
    <lineage>
        <taxon>Bacteria</taxon>
        <taxon>Bacillati</taxon>
        <taxon>Bacillota</taxon>
        <taxon>Clostridia</taxon>
        <taxon>Eubacteriales</taxon>
        <taxon>Clostridiaceae</taxon>
        <taxon>Clostridium</taxon>
    </lineage>
</organism>
<evidence type="ECO:0000259" key="6">
    <source>
        <dbReference type="PROSITE" id="PS51372"/>
    </source>
</evidence>
<keyword evidence="1" id="KW-0808">Transferase</keyword>
<dbReference type="Pfam" id="PF08279">
    <property type="entry name" value="HTH_11"/>
    <property type="match status" value="1"/>
</dbReference>
<dbReference type="SUPFAM" id="SSF55804">
    <property type="entry name" value="Phoshotransferase/anion transport protein"/>
    <property type="match status" value="1"/>
</dbReference>
<keyword evidence="8" id="KW-1185">Reference proteome</keyword>
<dbReference type="PROSITE" id="PS51372">
    <property type="entry name" value="PRD_2"/>
    <property type="match status" value="1"/>
</dbReference>
<feature type="domain" description="PRD" evidence="6">
    <location>
        <begin position="280"/>
        <end position="387"/>
    </location>
</feature>
<gene>
    <name evidence="7" type="ORF">bsdE14_38660</name>
</gene>
<dbReference type="Gene3D" id="1.10.1790.10">
    <property type="entry name" value="PRD domain"/>
    <property type="match status" value="1"/>
</dbReference>
<dbReference type="PROSITE" id="PS51094">
    <property type="entry name" value="PTS_EIIA_TYPE_2"/>
    <property type="match status" value="1"/>
</dbReference>
<keyword evidence="2" id="KW-0677">Repeat</keyword>
<dbReference type="Gene3D" id="3.40.930.10">
    <property type="entry name" value="Mannitol-specific EII, Chain A"/>
    <property type="match status" value="1"/>
</dbReference>
<dbReference type="Pfam" id="PF00874">
    <property type="entry name" value="PRD"/>
    <property type="match status" value="1"/>
</dbReference>
<sequence>MVLTKRQNDILIYLCCQRQYVTIKQLAVKFCVSPRTIQNDLTFIDSFLSDSKIIIDRKTSKGIKISAHESEISNLRRELNSLSFRTLDNSERSSIISLLLLCNPINTFDKLANACCVSRQTVVSAFQQVEEEFAGEGIEIYKIQGKGITVSGDENRIRKYFENKLFSLISDELIMNVVMENSELMKFDKTANEIMMLVENKLNVRFAEAEKIRLLLDYTLLRIDSCKVVSPCGVDSRYENLIDALSSYTYSIGDKAYICSLLMNAKITEQNSNNLKVYQDDMDEANIISMYLFDELQEIQPLDNNSKEYFIHGLTLHLRVAMYRIRNKIVIQNELLSQIKVSIPLIYEFTKKQLLKCEKRFNLEFDENEIAFIAMYIASAYEGSFKIKSKLTVLLVCSFGIATSSILKTRILQAIPECTIVGPLPERDAKDYLNKNEVNLIISTNDYQVSDIPAIVVNPLLYQEDVDFIKNRLFQLSYAMMCNHFIKSYVNCEKEEIKQTYMRNYVAREDIQIVESCRKWEDAIRLAARPLIDKGKLEQRYVNRMIEAVEQFGTYMVLVPETAFIHAGTEDGINENCTAILVLKNPIVFGNKNSKTVRNLVVLGVKNKNEDSLLKLIYIFENELNLLSLKSKTITKDIILNMHGLEG</sequence>
<evidence type="ECO:0000313" key="7">
    <source>
        <dbReference type="EMBL" id="GLC32456.1"/>
    </source>
</evidence>
<evidence type="ECO:0000256" key="4">
    <source>
        <dbReference type="ARBA" id="ARBA00023163"/>
    </source>
</evidence>
<dbReference type="InterPro" id="IPR016152">
    <property type="entry name" value="PTrfase/Anion_transptr"/>
</dbReference>
<dbReference type="Gene3D" id="3.40.50.2300">
    <property type="match status" value="1"/>
</dbReference>
<name>A0ABQ5NB89_9CLOT</name>
<feature type="domain" description="PTS EIIA type-2" evidence="5">
    <location>
        <begin position="504"/>
        <end position="647"/>
    </location>
</feature>
<dbReference type="SUPFAM" id="SSF52794">
    <property type="entry name" value="PTS system IIB component-like"/>
    <property type="match status" value="1"/>
</dbReference>
<dbReference type="InterPro" id="IPR036095">
    <property type="entry name" value="PTS_EIIB-like_sf"/>
</dbReference>
<keyword evidence="4" id="KW-0804">Transcription</keyword>
<evidence type="ECO:0000256" key="2">
    <source>
        <dbReference type="ARBA" id="ARBA00022737"/>
    </source>
</evidence>
<dbReference type="InterPro" id="IPR002178">
    <property type="entry name" value="PTS_EIIA_type-2_dom"/>
</dbReference>
<dbReference type="Pfam" id="PF00359">
    <property type="entry name" value="PTS_EIIA_2"/>
    <property type="match status" value="1"/>
</dbReference>
<dbReference type="CDD" id="cd05568">
    <property type="entry name" value="PTS_IIB_bgl_like"/>
    <property type="match status" value="1"/>
</dbReference>
<evidence type="ECO:0000313" key="8">
    <source>
        <dbReference type="Proteomes" id="UP001208567"/>
    </source>
</evidence>
<dbReference type="InterPro" id="IPR050661">
    <property type="entry name" value="BglG_antiterminators"/>
</dbReference>
<dbReference type="Gene3D" id="1.10.10.10">
    <property type="entry name" value="Winged helix-like DNA-binding domain superfamily/Winged helix DNA-binding domain"/>
    <property type="match status" value="1"/>
</dbReference>
<dbReference type="InterPro" id="IPR013196">
    <property type="entry name" value="HTH_11"/>
</dbReference>
<dbReference type="PANTHER" id="PTHR30185">
    <property type="entry name" value="CRYPTIC BETA-GLUCOSIDE BGL OPERON ANTITERMINATOR"/>
    <property type="match status" value="1"/>
</dbReference>